<keyword evidence="2" id="KW-1185">Reference proteome</keyword>
<evidence type="ECO:0000313" key="1">
    <source>
        <dbReference type="EMBL" id="GAA3593716.1"/>
    </source>
</evidence>
<dbReference type="Proteomes" id="UP001501074">
    <property type="component" value="Unassembled WGS sequence"/>
</dbReference>
<reference evidence="2" key="1">
    <citation type="journal article" date="2019" name="Int. J. Syst. Evol. Microbiol.">
        <title>The Global Catalogue of Microorganisms (GCM) 10K type strain sequencing project: providing services to taxonomists for standard genome sequencing and annotation.</title>
        <authorList>
            <consortium name="The Broad Institute Genomics Platform"/>
            <consortium name="The Broad Institute Genome Sequencing Center for Infectious Disease"/>
            <person name="Wu L."/>
            <person name="Ma J."/>
        </authorList>
    </citation>
    <scope>NUCLEOTIDE SEQUENCE [LARGE SCALE GENOMIC DNA]</scope>
    <source>
        <strain evidence="2">JCM 16902</strain>
    </source>
</reference>
<comment type="caution">
    <text evidence="1">The sequence shown here is derived from an EMBL/GenBank/DDBJ whole genome shotgun (WGS) entry which is preliminary data.</text>
</comment>
<proteinExistence type="predicted"/>
<organism evidence="1 2">
    <name type="scientific">Kineosporia mesophila</name>
    <dbReference type="NCBI Taxonomy" id="566012"/>
    <lineage>
        <taxon>Bacteria</taxon>
        <taxon>Bacillati</taxon>
        <taxon>Actinomycetota</taxon>
        <taxon>Actinomycetes</taxon>
        <taxon>Kineosporiales</taxon>
        <taxon>Kineosporiaceae</taxon>
        <taxon>Kineosporia</taxon>
    </lineage>
</organism>
<evidence type="ECO:0008006" key="3">
    <source>
        <dbReference type="Google" id="ProtNLM"/>
    </source>
</evidence>
<dbReference type="Gene3D" id="3.40.50.2000">
    <property type="entry name" value="Glycogen Phosphorylase B"/>
    <property type="match status" value="1"/>
</dbReference>
<sequence>MSLRARSGSSTKSEGSGRRKIWRILEPNSSGHRFWYVALLLEQISASGPAVGSGILVTRPRAIQQPAWDEHLAGRTIDGSWRLLTTEQSHREMLKEASLAGDELVIPDADGWLPALVALRVFDRRKVSGSLLLMRPSPDASWQSKARHSFKRLLLALLGALHPELRVYRLVAVKQRDNDVEDPVQFDPANISREDWLTQNGLDVERRWVVVLGEASERKCIDLLAMAMGRSDVGQAGWGLVVLGKPATEKIRSELMGLSASHPERVVFRPGFLTDQEFDTWVACADVVPVLHRNEGSSGVLLKCWAAGTFTIVGGARSVVEASSSLDMNCLTIENLTVDEVAAPFFDRDLLPGGESRGGWEERSQNFSRTLLGTTVQRMHRHGSEIRPQQGEPR</sequence>
<dbReference type="EMBL" id="BAAAZO010000001">
    <property type="protein sequence ID" value="GAA3593716.1"/>
    <property type="molecule type" value="Genomic_DNA"/>
</dbReference>
<evidence type="ECO:0000313" key="2">
    <source>
        <dbReference type="Proteomes" id="UP001501074"/>
    </source>
</evidence>
<name>A0ABP6Z043_9ACTN</name>
<dbReference type="SUPFAM" id="SSF53756">
    <property type="entry name" value="UDP-Glycosyltransferase/glycogen phosphorylase"/>
    <property type="match status" value="1"/>
</dbReference>
<accession>A0ABP6Z043</accession>
<gene>
    <name evidence="1" type="ORF">GCM10022223_05790</name>
</gene>
<protein>
    <recommendedName>
        <fullName evidence="3">Glycosyltransferase</fullName>
    </recommendedName>
</protein>